<feature type="compositionally biased region" description="Low complexity" evidence="1">
    <location>
        <begin position="18"/>
        <end position="32"/>
    </location>
</feature>
<organism evidence="2 3">
    <name type="scientific">Pleuronectes platessa</name>
    <name type="common">European plaice</name>
    <dbReference type="NCBI Taxonomy" id="8262"/>
    <lineage>
        <taxon>Eukaryota</taxon>
        <taxon>Metazoa</taxon>
        <taxon>Chordata</taxon>
        <taxon>Craniata</taxon>
        <taxon>Vertebrata</taxon>
        <taxon>Euteleostomi</taxon>
        <taxon>Actinopterygii</taxon>
        <taxon>Neopterygii</taxon>
        <taxon>Teleostei</taxon>
        <taxon>Neoteleostei</taxon>
        <taxon>Acanthomorphata</taxon>
        <taxon>Carangaria</taxon>
        <taxon>Pleuronectiformes</taxon>
        <taxon>Pleuronectoidei</taxon>
        <taxon>Pleuronectidae</taxon>
        <taxon>Pleuronectes</taxon>
    </lineage>
</organism>
<dbReference type="EMBL" id="CADEAL010001224">
    <property type="protein sequence ID" value="CAB1430306.1"/>
    <property type="molecule type" value="Genomic_DNA"/>
</dbReference>
<feature type="region of interest" description="Disordered" evidence="1">
    <location>
        <begin position="248"/>
        <end position="304"/>
    </location>
</feature>
<keyword evidence="3" id="KW-1185">Reference proteome</keyword>
<evidence type="ECO:0000313" key="2">
    <source>
        <dbReference type="EMBL" id="CAB1430306.1"/>
    </source>
</evidence>
<dbReference type="AlphaFoldDB" id="A0A9N7YM32"/>
<feature type="region of interest" description="Disordered" evidence="1">
    <location>
        <begin position="143"/>
        <end position="166"/>
    </location>
</feature>
<gene>
    <name evidence="2" type="ORF">PLEPLA_LOCUS18288</name>
</gene>
<comment type="caution">
    <text evidence="2">The sequence shown here is derived from an EMBL/GenBank/DDBJ whole genome shotgun (WGS) entry which is preliminary data.</text>
</comment>
<feature type="region of interest" description="Disordered" evidence="1">
    <location>
        <begin position="1"/>
        <end position="36"/>
    </location>
</feature>
<reference evidence="2" key="1">
    <citation type="submission" date="2020-03" db="EMBL/GenBank/DDBJ databases">
        <authorList>
            <person name="Weist P."/>
        </authorList>
    </citation>
    <scope>NUCLEOTIDE SEQUENCE</scope>
</reference>
<proteinExistence type="predicted"/>
<evidence type="ECO:0000256" key="1">
    <source>
        <dbReference type="SAM" id="MobiDB-lite"/>
    </source>
</evidence>
<sequence length="304" mass="33202">MRNNKVPLSLVSRRTTFSEHGAGNNSESSGESPQGRIRRKCIIPSSSPRGTQSPHSTVGARRRLCDCQSRCCVSSTCDGKMIHRETARLHLGDCVYWGMHSHCQHSQTGDKIIPSISALFKKVGGLNECLANTEALSRPAANIQLEHAQSRRKKDRRAAMTPSGSSCAADSREVLRLVLNEQMQINNFPACVFIRRAPPLPLTGAKEQAAAHTENKYRPLAHLRRSQSSGDGRGRLWYARSRSVAEDTSPMTTSDYLSGTPVVRRRTPPTASGRVAESWLSFDGHGGTSDFTGPRRRPGGNGGN</sequence>
<name>A0A9N7YM32_PLEPL</name>
<evidence type="ECO:0000313" key="3">
    <source>
        <dbReference type="Proteomes" id="UP001153269"/>
    </source>
</evidence>
<dbReference type="Proteomes" id="UP001153269">
    <property type="component" value="Unassembled WGS sequence"/>
</dbReference>
<accession>A0A9N7YM32</accession>
<protein>
    <submittedName>
        <fullName evidence="2">Uncharacterized protein</fullName>
    </submittedName>
</protein>